<evidence type="ECO:0000313" key="3">
    <source>
        <dbReference type="EMBL" id="KAF2668079.1"/>
    </source>
</evidence>
<evidence type="ECO:0000256" key="1">
    <source>
        <dbReference type="SAM" id="MobiDB-lite"/>
    </source>
</evidence>
<evidence type="ECO:0000256" key="2">
    <source>
        <dbReference type="SAM" id="Phobius"/>
    </source>
</evidence>
<gene>
    <name evidence="3" type="ORF">BT63DRAFT_480959</name>
</gene>
<accession>A0A6A6U755</accession>
<name>A0A6A6U755_9PEZI</name>
<keyword evidence="2" id="KW-1133">Transmembrane helix</keyword>
<proteinExistence type="predicted"/>
<dbReference type="PANTHER" id="PTHR39605:SF1">
    <property type="entry name" value="MAJOR FACILITATOR SUPERFAMILY (MFS) PROFILE DOMAIN-CONTAINING PROTEIN"/>
    <property type="match status" value="1"/>
</dbReference>
<reference evidence="3" key="1">
    <citation type="journal article" date="2020" name="Stud. Mycol.">
        <title>101 Dothideomycetes genomes: a test case for predicting lifestyles and emergence of pathogens.</title>
        <authorList>
            <person name="Haridas S."/>
            <person name="Albert R."/>
            <person name="Binder M."/>
            <person name="Bloem J."/>
            <person name="Labutti K."/>
            <person name="Salamov A."/>
            <person name="Andreopoulos B."/>
            <person name="Baker S."/>
            <person name="Barry K."/>
            <person name="Bills G."/>
            <person name="Bluhm B."/>
            <person name="Cannon C."/>
            <person name="Castanera R."/>
            <person name="Culley D."/>
            <person name="Daum C."/>
            <person name="Ezra D."/>
            <person name="Gonzalez J."/>
            <person name="Henrissat B."/>
            <person name="Kuo A."/>
            <person name="Liang C."/>
            <person name="Lipzen A."/>
            <person name="Lutzoni F."/>
            <person name="Magnuson J."/>
            <person name="Mondo S."/>
            <person name="Nolan M."/>
            <person name="Ohm R."/>
            <person name="Pangilinan J."/>
            <person name="Park H.-J."/>
            <person name="Ramirez L."/>
            <person name="Alfaro M."/>
            <person name="Sun H."/>
            <person name="Tritt A."/>
            <person name="Yoshinaga Y."/>
            <person name="Zwiers L.-H."/>
            <person name="Turgeon B."/>
            <person name="Goodwin S."/>
            <person name="Spatafora J."/>
            <person name="Crous P."/>
            <person name="Grigoriev I."/>
        </authorList>
    </citation>
    <scope>NUCLEOTIDE SEQUENCE</scope>
    <source>
        <strain evidence="3">CBS 115976</strain>
    </source>
</reference>
<feature type="region of interest" description="Disordered" evidence="1">
    <location>
        <begin position="146"/>
        <end position="170"/>
    </location>
</feature>
<organism evidence="3 4">
    <name type="scientific">Microthyrium microscopicum</name>
    <dbReference type="NCBI Taxonomy" id="703497"/>
    <lineage>
        <taxon>Eukaryota</taxon>
        <taxon>Fungi</taxon>
        <taxon>Dikarya</taxon>
        <taxon>Ascomycota</taxon>
        <taxon>Pezizomycotina</taxon>
        <taxon>Dothideomycetes</taxon>
        <taxon>Dothideomycetes incertae sedis</taxon>
        <taxon>Microthyriales</taxon>
        <taxon>Microthyriaceae</taxon>
        <taxon>Microthyrium</taxon>
    </lineage>
</organism>
<keyword evidence="2" id="KW-0812">Transmembrane</keyword>
<feature type="compositionally biased region" description="Basic and acidic residues" evidence="1">
    <location>
        <begin position="149"/>
        <end position="170"/>
    </location>
</feature>
<sequence length="170" mass="18396">MDMDGFTFYSLATSGWLAIQALPLLFTPTVLLPLFTHHEDATSDLSLYLARALALSLLSLSVTALFLSGVLPVNTRTETPVNPYASPITIITTMFHFGSAFLAYTAYADSRGTMFMLGLIGSGNLFALGMWAVMFGGDVGHISKRTGKDKRTSKFPFGDKKGRAEGLKET</sequence>
<dbReference type="OrthoDB" id="2550114at2759"/>
<keyword evidence="2" id="KW-0472">Membrane</keyword>
<dbReference type="Proteomes" id="UP000799302">
    <property type="component" value="Unassembled WGS sequence"/>
</dbReference>
<feature type="transmembrane region" description="Helical" evidence="2">
    <location>
        <begin position="15"/>
        <end position="36"/>
    </location>
</feature>
<feature type="transmembrane region" description="Helical" evidence="2">
    <location>
        <begin position="114"/>
        <end position="134"/>
    </location>
</feature>
<protein>
    <submittedName>
        <fullName evidence="3">Uncharacterized protein</fullName>
    </submittedName>
</protein>
<feature type="transmembrane region" description="Helical" evidence="2">
    <location>
        <begin position="84"/>
        <end position="107"/>
    </location>
</feature>
<evidence type="ECO:0000313" key="4">
    <source>
        <dbReference type="Proteomes" id="UP000799302"/>
    </source>
</evidence>
<dbReference type="PANTHER" id="PTHR39605">
    <property type="entry name" value="MAJOR FACILITATOR SUPERFAMILY (MFS) PROFILE DOMAIN-CONTAINING PROTEIN"/>
    <property type="match status" value="1"/>
</dbReference>
<dbReference type="EMBL" id="MU004237">
    <property type="protein sequence ID" value="KAF2668079.1"/>
    <property type="molecule type" value="Genomic_DNA"/>
</dbReference>
<feature type="transmembrane region" description="Helical" evidence="2">
    <location>
        <begin position="48"/>
        <end position="72"/>
    </location>
</feature>
<dbReference type="AlphaFoldDB" id="A0A6A6U755"/>
<keyword evidence="4" id="KW-1185">Reference proteome</keyword>